<sequence length="56" mass="6170">MGAGAWGKPMIFVSYALFCIIAIIFLKLFVPETKGVSLEKIEDNLISGKKLRNLGQ</sequence>
<evidence type="ECO:0000256" key="5">
    <source>
        <dbReference type="SAM" id="Phobius"/>
    </source>
</evidence>
<reference evidence="6 7" key="1">
    <citation type="submission" date="2017-07" db="EMBL/GenBank/DDBJ databases">
        <title>Complete genome sequences and comparative analysis of the novel pathogen Francisella opportunistica.</title>
        <authorList>
            <person name="Dietrich E.A."/>
            <person name="Kingry L.C."/>
            <person name="Petersen J.M."/>
        </authorList>
    </citation>
    <scope>NUCLEOTIDE SEQUENCE [LARGE SCALE GENOMIC DNA]</scope>
    <source>
        <strain evidence="6 7">14-2155</strain>
    </source>
</reference>
<dbReference type="AlphaFoldDB" id="A0A345JRK2"/>
<keyword evidence="4 5" id="KW-0472">Membrane</keyword>
<dbReference type="InterPro" id="IPR005828">
    <property type="entry name" value="MFS_sugar_transport-like"/>
</dbReference>
<evidence type="ECO:0000256" key="1">
    <source>
        <dbReference type="ARBA" id="ARBA00004370"/>
    </source>
</evidence>
<keyword evidence="2 5" id="KW-0812">Transmembrane</keyword>
<proteinExistence type="predicted"/>
<feature type="transmembrane region" description="Helical" evidence="5">
    <location>
        <begin position="12"/>
        <end position="30"/>
    </location>
</feature>
<dbReference type="Pfam" id="PF00083">
    <property type="entry name" value="Sugar_tr"/>
    <property type="match status" value="1"/>
</dbReference>
<comment type="subcellular location">
    <subcellularLocation>
        <location evidence="1">Membrane</location>
    </subcellularLocation>
</comment>
<dbReference type="GO" id="GO:0022857">
    <property type="term" value="F:transmembrane transporter activity"/>
    <property type="evidence" value="ECO:0007669"/>
    <property type="project" value="InterPro"/>
</dbReference>
<evidence type="ECO:0000256" key="3">
    <source>
        <dbReference type="ARBA" id="ARBA00022989"/>
    </source>
</evidence>
<evidence type="ECO:0000313" key="6">
    <source>
        <dbReference type="EMBL" id="AXH29948.1"/>
    </source>
</evidence>
<evidence type="ECO:0000256" key="2">
    <source>
        <dbReference type="ARBA" id="ARBA00022692"/>
    </source>
</evidence>
<keyword evidence="7" id="KW-1185">Reference proteome</keyword>
<accession>A0A345JRK2</accession>
<dbReference type="InterPro" id="IPR036259">
    <property type="entry name" value="MFS_trans_sf"/>
</dbReference>
<dbReference type="Proteomes" id="UP000253862">
    <property type="component" value="Chromosome"/>
</dbReference>
<dbReference type="GO" id="GO:0016020">
    <property type="term" value="C:membrane"/>
    <property type="evidence" value="ECO:0007669"/>
    <property type="project" value="UniProtKB-SubCell"/>
</dbReference>
<organism evidence="6 7">
    <name type="scientific">Francisella opportunistica</name>
    <dbReference type="NCBI Taxonomy" id="2016517"/>
    <lineage>
        <taxon>Bacteria</taxon>
        <taxon>Pseudomonadati</taxon>
        <taxon>Pseudomonadota</taxon>
        <taxon>Gammaproteobacteria</taxon>
        <taxon>Thiotrichales</taxon>
        <taxon>Francisellaceae</taxon>
        <taxon>Francisella</taxon>
    </lineage>
</organism>
<gene>
    <name evidence="6" type="ORF">CGC43_04805</name>
</gene>
<dbReference type="EMBL" id="CP022375">
    <property type="protein sequence ID" value="AXH29948.1"/>
    <property type="molecule type" value="Genomic_DNA"/>
</dbReference>
<keyword evidence="3 5" id="KW-1133">Transmembrane helix</keyword>
<evidence type="ECO:0000313" key="7">
    <source>
        <dbReference type="Proteomes" id="UP000253862"/>
    </source>
</evidence>
<dbReference type="OrthoDB" id="5368493at2"/>
<dbReference type="Gene3D" id="1.20.1250.20">
    <property type="entry name" value="MFS general substrate transporter like domains"/>
    <property type="match status" value="1"/>
</dbReference>
<evidence type="ECO:0000256" key="4">
    <source>
        <dbReference type="ARBA" id="ARBA00023136"/>
    </source>
</evidence>
<name>A0A345JRK2_9GAMM</name>
<protein>
    <recommendedName>
        <fullName evidence="8">Major facilitator superfamily (MFS) profile domain-containing protein</fullName>
    </recommendedName>
</protein>
<dbReference type="SUPFAM" id="SSF103473">
    <property type="entry name" value="MFS general substrate transporter"/>
    <property type="match status" value="1"/>
</dbReference>
<evidence type="ECO:0008006" key="8">
    <source>
        <dbReference type="Google" id="ProtNLM"/>
    </source>
</evidence>